<name>A0A0L8V9C2_9BACT</name>
<dbReference type="OrthoDB" id="5494374at2"/>
<dbReference type="Proteomes" id="UP000036958">
    <property type="component" value="Unassembled WGS sequence"/>
</dbReference>
<protein>
    <recommendedName>
        <fullName evidence="5">DUF4922 domain-containing protein</fullName>
    </recommendedName>
</protein>
<dbReference type="STRING" id="1409788.NC99_21710"/>
<evidence type="ECO:0000313" key="4">
    <source>
        <dbReference type="Proteomes" id="UP000036958"/>
    </source>
</evidence>
<dbReference type="InterPro" id="IPR058865">
    <property type="entry name" value="GDPGP1_C"/>
</dbReference>
<dbReference type="Pfam" id="PF16269">
    <property type="entry name" value="DUF4922"/>
    <property type="match status" value="1"/>
</dbReference>
<organism evidence="3 4">
    <name type="scientific">Sunxiuqinia dokdonensis</name>
    <dbReference type="NCBI Taxonomy" id="1409788"/>
    <lineage>
        <taxon>Bacteria</taxon>
        <taxon>Pseudomonadati</taxon>
        <taxon>Bacteroidota</taxon>
        <taxon>Bacteroidia</taxon>
        <taxon>Marinilabiliales</taxon>
        <taxon>Prolixibacteraceae</taxon>
        <taxon>Sunxiuqinia</taxon>
    </lineage>
</organism>
<evidence type="ECO:0000313" key="3">
    <source>
        <dbReference type="EMBL" id="KOH45046.1"/>
    </source>
</evidence>
<sequence length="319" mass="36673">MSKSKLEISVREIIQQQKQVWELARINYLGLEKVETKAFEFDGFKIVAQYNPERIRSSAAKTDAESIARRACFLCAANRPAQQQGVTFGKQYTVLVNPFPIFTEHLTISLNTHLAQEIAPYFADLLQLSKQLTDFTLFYNGPKCGASAPDHFHFQAGSKNKMPLDSEIRHVINKWGQLLFQDEHTSITALGRKYLRNLICLISDSEQELIHHFKMILNFLNEAETADEPMMNIVSRFENGQWIVVIFPRRQQRPQQFYANGSDQILISPASVEMGGLVILPRKEDFDKLTPDDLTDIYRQVSVGDEVFEELKDQIKMKR</sequence>
<feature type="domain" description="GDPGP1-like C-terminal" evidence="2">
    <location>
        <begin position="195"/>
        <end position="316"/>
    </location>
</feature>
<dbReference type="AlphaFoldDB" id="A0A0L8V9C2"/>
<dbReference type="EMBL" id="LGIA01000149">
    <property type="protein sequence ID" value="KOH45046.1"/>
    <property type="molecule type" value="Genomic_DNA"/>
</dbReference>
<feature type="domain" description="DUF4922" evidence="1">
    <location>
        <begin position="14"/>
        <end position="157"/>
    </location>
</feature>
<evidence type="ECO:0008006" key="5">
    <source>
        <dbReference type="Google" id="ProtNLM"/>
    </source>
</evidence>
<reference evidence="4" key="1">
    <citation type="submission" date="2015-07" db="EMBL/GenBank/DDBJ databases">
        <title>Genome sequencing of Sunxiuqinia dokdonensis strain SK.</title>
        <authorList>
            <person name="Ahn S."/>
            <person name="Kim B.-C."/>
        </authorList>
    </citation>
    <scope>NUCLEOTIDE SEQUENCE [LARGE SCALE GENOMIC DNA]</scope>
    <source>
        <strain evidence="4">SK</strain>
    </source>
</reference>
<gene>
    <name evidence="3" type="ORF">NC99_21710</name>
</gene>
<evidence type="ECO:0000259" key="2">
    <source>
        <dbReference type="Pfam" id="PF26216"/>
    </source>
</evidence>
<dbReference type="InterPro" id="IPR046320">
    <property type="entry name" value="DUF4922"/>
</dbReference>
<keyword evidence="4" id="KW-1185">Reference proteome</keyword>
<accession>A0A0L8V9C2</accession>
<dbReference type="Pfam" id="PF26216">
    <property type="entry name" value="GDPGP1_C"/>
    <property type="match status" value="1"/>
</dbReference>
<proteinExistence type="predicted"/>
<comment type="caution">
    <text evidence="3">The sequence shown here is derived from an EMBL/GenBank/DDBJ whole genome shotgun (WGS) entry which is preliminary data.</text>
</comment>
<dbReference type="RefSeq" id="WP_053183119.1">
    <property type="nucleotide sequence ID" value="NZ_LGIA01000149.1"/>
</dbReference>
<evidence type="ECO:0000259" key="1">
    <source>
        <dbReference type="Pfam" id="PF16269"/>
    </source>
</evidence>